<protein>
    <submittedName>
        <fullName evidence="5">Glycosyl transferase family 1</fullName>
    </submittedName>
</protein>
<keyword evidence="3 5" id="KW-0808">Transferase</keyword>
<organism evidence="5 6">
    <name type="scientific">Limoniibacter endophyticus</name>
    <dbReference type="NCBI Taxonomy" id="1565040"/>
    <lineage>
        <taxon>Bacteria</taxon>
        <taxon>Pseudomonadati</taxon>
        <taxon>Pseudomonadota</taxon>
        <taxon>Alphaproteobacteria</taxon>
        <taxon>Hyphomicrobiales</taxon>
        <taxon>Bartonellaceae</taxon>
        <taxon>Limoniibacter</taxon>
    </lineage>
</organism>
<proteinExistence type="inferred from homology"/>
<feature type="domain" description="Glycosyl transferase family 1" evidence="4">
    <location>
        <begin position="167"/>
        <end position="335"/>
    </location>
</feature>
<keyword evidence="6" id="KW-1185">Reference proteome</keyword>
<evidence type="ECO:0000256" key="1">
    <source>
        <dbReference type="ARBA" id="ARBA00009481"/>
    </source>
</evidence>
<comment type="similarity">
    <text evidence="1">Belongs to the glycosyltransferase group 1 family. Glycosyltransferase 4 subfamily.</text>
</comment>
<dbReference type="Pfam" id="PF00534">
    <property type="entry name" value="Glycos_transf_1"/>
    <property type="match status" value="1"/>
</dbReference>
<evidence type="ECO:0000256" key="3">
    <source>
        <dbReference type="ARBA" id="ARBA00022679"/>
    </source>
</evidence>
<dbReference type="Proteomes" id="UP000641137">
    <property type="component" value="Unassembled WGS sequence"/>
</dbReference>
<keyword evidence="2" id="KW-0328">Glycosyltransferase</keyword>
<dbReference type="GO" id="GO:0016757">
    <property type="term" value="F:glycosyltransferase activity"/>
    <property type="evidence" value="ECO:0007669"/>
    <property type="project" value="UniProtKB-KW"/>
</dbReference>
<evidence type="ECO:0000259" key="4">
    <source>
        <dbReference type="Pfam" id="PF00534"/>
    </source>
</evidence>
<dbReference type="InterPro" id="IPR001296">
    <property type="entry name" value="Glyco_trans_1"/>
</dbReference>
<evidence type="ECO:0000313" key="6">
    <source>
        <dbReference type="Proteomes" id="UP000641137"/>
    </source>
</evidence>
<dbReference type="PANTHER" id="PTHR12526:SF640">
    <property type="entry name" value="COLANIC ACID BIOSYNTHESIS GLYCOSYLTRANSFERASE WCAL-RELATED"/>
    <property type="match status" value="1"/>
</dbReference>
<dbReference type="PANTHER" id="PTHR12526">
    <property type="entry name" value="GLYCOSYLTRANSFERASE"/>
    <property type="match status" value="1"/>
</dbReference>
<dbReference type="AlphaFoldDB" id="A0A8J3GFB4"/>
<dbReference type="Gene3D" id="3.40.50.2000">
    <property type="entry name" value="Glycogen Phosphorylase B"/>
    <property type="match status" value="2"/>
</dbReference>
<accession>A0A8J3GFB4</accession>
<sequence>MNSSARPTSSYSNPAAVEVVAPNFKKRLSGVTSTVVQLVPVQRRRLNIATLAPEGALPDHLPRIRFRDLLSFWRKPAGRPFRIWHARRNVEMIFGLLLRDILRMPLRIVFTSAAQRDHKPFTKWLIARMDAVIATSRRSGSFLKVPHTVIMHGTDLERFSPPENRAAEFAKANIPGRYAIGCFGRVRHQKGTDLFVNAMIALLPQYPDWTAVVTGRVTAEHKPFENELKRRITAAGLQDRILLLGEVDDVLVWYKRISLYVAPSRNEGFGLTPIEAMAAGVPVVASDAGAYAEQIKEGETGAVVPAGDGNALVNKIKPYFDDPTLCERHGEAATRHVHQAFTLQREAEAIERIYVDLWARGSIWNGSKPS</sequence>
<reference evidence="5" key="1">
    <citation type="journal article" date="2014" name="Int. J. Syst. Evol. Microbiol.">
        <title>Complete genome sequence of Corynebacterium casei LMG S-19264T (=DSM 44701T), isolated from a smear-ripened cheese.</title>
        <authorList>
            <consortium name="US DOE Joint Genome Institute (JGI-PGF)"/>
            <person name="Walter F."/>
            <person name="Albersmeier A."/>
            <person name="Kalinowski J."/>
            <person name="Ruckert C."/>
        </authorList>
    </citation>
    <scope>NUCLEOTIDE SEQUENCE</scope>
    <source>
        <strain evidence="5">KCTC 42097</strain>
    </source>
</reference>
<dbReference type="SUPFAM" id="SSF53756">
    <property type="entry name" value="UDP-Glycosyltransferase/glycogen phosphorylase"/>
    <property type="match status" value="1"/>
</dbReference>
<gene>
    <name evidence="5" type="primary">lpcC</name>
    <name evidence="5" type="ORF">GCM10010136_08880</name>
</gene>
<evidence type="ECO:0000256" key="2">
    <source>
        <dbReference type="ARBA" id="ARBA00022676"/>
    </source>
</evidence>
<dbReference type="CDD" id="cd03801">
    <property type="entry name" value="GT4_PimA-like"/>
    <property type="match status" value="1"/>
</dbReference>
<comment type="caution">
    <text evidence="5">The sequence shown here is derived from an EMBL/GenBank/DDBJ whole genome shotgun (WGS) entry which is preliminary data.</text>
</comment>
<name>A0A8J3GFB4_9HYPH</name>
<evidence type="ECO:0000313" key="5">
    <source>
        <dbReference type="EMBL" id="GHC65856.1"/>
    </source>
</evidence>
<reference evidence="5" key="2">
    <citation type="submission" date="2020-09" db="EMBL/GenBank/DDBJ databases">
        <authorList>
            <person name="Sun Q."/>
            <person name="Kim S."/>
        </authorList>
    </citation>
    <scope>NUCLEOTIDE SEQUENCE</scope>
    <source>
        <strain evidence="5">KCTC 42097</strain>
    </source>
</reference>
<dbReference type="EMBL" id="BMZO01000002">
    <property type="protein sequence ID" value="GHC65856.1"/>
    <property type="molecule type" value="Genomic_DNA"/>
</dbReference>
<dbReference type="RefSeq" id="WP_189488380.1">
    <property type="nucleotide sequence ID" value="NZ_BMZO01000002.1"/>
</dbReference>